<feature type="region of interest" description="Disordered" evidence="1">
    <location>
        <begin position="368"/>
        <end position="390"/>
    </location>
</feature>
<dbReference type="Proteomes" id="UP000069940">
    <property type="component" value="Unassembled WGS sequence"/>
</dbReference>
<proteinExistence type="predicted"/>
<reference evidence="4" key="1">
    <citation type="journal article" date="2015" name="Proc. Natl. Acad. Sci. U.S.A.">
        <title>Genome sequence of the Asian Tiger mosquito, Aedes albopictus, reveals insights into its biology, genetics, and evolution.</title>
        <authorList>
            <person name="Chen X.G."/>
            <person name="Jiang X."/>
            <person name="Gu J."/>
            <person name="Xu M."/>
            <person name="Wu Y."/>
            <person name="Deng Y."/>
            <person name="Zhang C."/>
            <person name="Bonizzoni M."/>
            <person name="Dermauw W."/>
            <person name="Vontas J."/>
            <person name="Armbruster P."/>
            <person name="Huang X."/>
            <person name="Yang Y."/>
            <person name="Zhang H."/>
            <person name="He W."/>
            <person name="Peng H."/>
            <person name="Liu Y."/>
            <person name="Wu K."/>
            <person name="Chen J."/>
            <person name="Lirakis M."/>
            <person name="Topalis P."/>
            <person name="Van Leeuwen T."/>
            <person name="Hall A.B."/>
            <person name="Jiang X."/>
            <person name="Thorpe C."/>
            <person name="Mueller R.L."/>
            <person name="Sun C."/>
            <person name="Waterhouse R.M."/>
            <person name="Yan G."/>
            <person name="Tu Z.J."/>
            <person name="Fang X."/>
            <person name="James A.A."/>
        </authorList>
    </citation>
    <scope>NUCLEOTIDE SEQUENCE [LARGE SCALE GENOMIC DNA]</scope>
    <source>
        <strain evidence="4">Foshan</strain>
    </source>
</reference>
<reference evidence="3" key="2">
    <citation type="submission" date="2025-05" db="UniProtKB">
        <authorList>
            <consortium name="EnsemblMetazoa"/>
        </authorList>
    </citation>
    <scope>IDENTIFICATION</scope>
    <source>
        <strain evidence="3">Foshan</strain>
    </source>
</reference>
<protein>
    <submittedName>
        <fullName evidence="3">Uncharacterized protein</fullName>
    </submittedName>
</protein>
<feature type="compositionally biased region" description="Basic residues" evidence="1">
    <location>
        <begin position="371"/>
        <end position="389"/>
    </location>
</feature>
<dbReference type="GeneID" id="109399760"/>
<feature type="region of interest" description="Disordered" evidence="1">
    <location>
        <begin position="315"/>
        <end position="341"/>
    </location>
</feature>
<evidence type="ECO:0000256" key="2">
    <source>
        <dbReference type="SAM" id="Phobius"/>
    </source>
</evidence>
<name>A0ABM1YVD9_AEDAL</name>
<feature type="compositionally biased region" description="Low complexity" evidence="1">
    <location>
        <begin position="200"/>
        <end position="215"/>
    </location>
</feature>
<accession>A0ABM1YVD9</accession>
<evidence type="ECO:0000313" key="4">
    <source>
        <dbReference type="Proteomes" id="UP000069940"/>
    </source>
</evidence>
<feature type="region of interest" description="Disordered" evidence="1">
    <location>
        <begin position="175"/>
        <end position="281"/>
    </location>
</feature>
<feature type="region of interest" description="Disordered" evidence="1">
    <location>
        <begin position="1"/>
        <end position="49"/>
    </location>
</feature>
<evidence type="ECO:0000313" key="3">
    <source>
        <dbReference type="EnsemblMetazoa" id="AALFPA23_012479.P17889"/>
    </source>
</evidence>
<organism evidence="3 4">
    <name type="scientific">Aedes albopictus</name>
    <name type="common">Asian tiger mosquito</name>
    <name type="synonym">Stegomyia albopicta</name>
    <dbReference type="NCBI Taxonomy" id="7160"/>
    <lineage>
        <taxon>Eukaryota</taxon>
        <taxon>Metazoa</taxon>
        <taxon>Ecdysozoa</taxon>
        <taxon>Arthropoda</taxon>
        <taxon>Hexapoda</taxon>
        <taxon>Insecta</taxon>
        <taxon>Pterygota</taxon>
        <taxon>Neoptera</taxon>
        <taxon>Endopterygota</taxon>
        <taxon>Diptera</taxon>
        <taxon>Nematocera</taxon>
        <taxon>Culicoidea</taxon>
        <taxon>Culicidae</taxon>
        <taxon>Culicinae</taxon>
        <taxon>Aedini</taxon>
        <taxon>Aedes</taxon>
        <taxon>Stegomyia</taxon>
    </lineage>
</organism>
<dbReference type="EnsemblMetazoa" id="AALFPA23_012479.R17889">
    <property type="protein sequence ID" value="AALFPA23_012479.P17889"/>
    <property type="gene ID" value="AALFPA23_012479"/>
</dbReference>
<keyword evidence="2" id="KW-1133">Transmembrane helix</keyword>
<keyword evidence="2" id="KW-0472">Membrane</keyword>
<dbReference type="RefSeq" id="XP_029727133.2">
    <property type="nucleotide sequence ID" value="XM_029871273.2"/>
</dbReference>
<dbReference type="RefSeq" id="XP_062715923.1">
    <property type="nucleotide sequence ID" value="XM_062859939.1"/>
</dbReference>
<sequence length="418" mass="41257">MAIPFLQPEEDESARHHGTNGLNTTAAHAGVGAGAGSSGTGSASASGSGAVVVGGAGSSSGGAVMLAGATGPLPVPNSPAAPIISSGTSTAVQTPLIGPMNSDQLVQLFYEALYRYSRGDTPSTPISQSPQSSSCSPFTTGYYNSGGGGSAGYANATTTGQVFFPQTPNGVFRPGGGGGIGSYGATTGGVFFGQPPTPSPSGSSSHSSQHSANSPETAACSSAPPIIHHFPSSYQLPSTSNASTATTWPHVPSGHLGDGDDSSESDSSQPSSGSDGDSITAPIAGCSPHCLGLLGPPHHHLHELLDAAAAAGSGSSTGVSGSFNNGSSSSSSSSNSAGGSSAMVPMSGYIPPHLDYMAGREQLQEFAGKIPQRKKKSSSSKSSSKSKKSKFLEQTLVWPTLAVTATLIALGCGLLAAR</sequence>
<keyword evidence="4" id="KW-1185">Reference proteome</keyword>
<dbReference type="EnsemblMetazoa" id="AALFPA23_012479.R17890">
    <property type="protein sequence ID" value="AALFPA23_012479.P17890"/>
    <property type="gene ID" value="AALFPA23_012479"/>
</dbReference>
<feature type="transmembrane region" description="Helical" evidence="2">
    <location>
        <begin position="396"/>
        <end position="417"/>
    </location>
</feature>
<feature type="compositionally biased region" description="Gly residues" evidence="1">
    <location>
        <begin position="175"/>
        <end position="191"/>
    </location>
</feature>
<evidence type="ECO:0000256" key="1">
    <source>
        <dbReference type="SAM" id="MobiDB-lite"/>
    </source>
</evidence>
<keyword evidence="2" id="KW-0812">Transmembrane</keyword>
<feature type="compositionally biased region" description="Low complexity" evidence="1">
    <location>
        <begin position="265"/>
        <end position="278"/>
    </location>
</feature>
<feature type="compositionally biased region" description="Polar residues" evidence="1">
    <location>
        <begin position="232"/>
        <end position="247"/>
    </location>
</feature>
<feature type="compositionally biased region" description="Low complexity" evidence="1">
    <location>
        <begin position="40"/>
        <end position="49"/>
    </location>
</feature>